<dbReference type="AlphaFoldDB" id="A0A8S9UAD5"/>
<comment type="caution">
    <text evidence="1">The sequence shown here is derived from an EMBL/GenBank/DDBJ whole genome shotgun (WGS) entry which is preliminary data.</text>
</comment>
<reference evidence="1" key="1">
    <citation type="submission" date="2020-03" db="EMBL/GenBank/DDBJ databases">
        <title>Hybrid Assembly of Korean Phytophthora infestans isolates.</title>
        <authorList>
            <person name="Prokchorchik M."/>
            <person name="Lee Y."/>
            <person name="Seo J."/>
            <person name="Cho J.-H."/>
            <person name="Park Y.-E."/>
            <person name="Jang D.-C."/>
            <person name="Im J.-S."/>
            <person name="Choi J.-G."/>
            <person name="Park H.-J."/>
            <person name="Lee G.-B."/>
            <person name="Lee Y.-G."/>
            <person name="Hong S.-Y."/>
            <person name="Cho K."/>
            <person name="Sohn K.H."/>
        </authorList>
    </citation>
    <scope>NUCLEOTIDE SEQUENCE</scope>
    <source>
        <strain evidence="1">KR_2_A2</strain>
    </source>
</reference>
<dbReference type="Proteomes" id="UP000704712">
    <property type="component" value="Unassembled WGS sequence"/>
</dbReference>
<name>A0A8S9UAD5_PHYIN</name>
<organism evidence="1 2">
    <name type="scientific">Phytophthora infestans</name>
    <name type="common">Potato late blight agent</name>
    <name type="synonym">Botrytis infestans</name>
    <dbReference type="NCBI Taxonomy" id="4787"/>
    <lineage>
        <taxon>Eukaryota</taxon>
        <taxon>Sar</taxon>
        <taxon>Stramenopiles</taxon>
        <taxon>Oomycota</taxon>
        <taxon>Peronosporomycetes</taxon>
        <taxon>Peronosporales</taxon>
        <taxon>Peronosporaceae</taxon>
        <taxon>Phytophthora</taxon>
    </lineage>
</organism>
<proteinExistence type="predicted"/>
<evidence type="ECO:0000313" key="1">
    <source>
        <dbReference type="EMBL" id="KAF4136467.1"/>
    </source>
</evidence>
<evidence type="ECO:0000313" key="2">
    <source>
        <dbReference type="Proteomes" id="UP000704712"/>
    </source>
</evidence>
<accession>A0A8S9UAD5</accession>
<protein>
    <submittedName>
        <fullName evidence="1">Uncharacterized protein</fullName>
    </submittedName>
</protein>
<sequence length="200" mass="20151">MGVVTEGPAVDPVLDADPDFDTAVDPVLAVDPDLDTADPVLDGATDPALDAVDPVLGPDPDFDAAAVDPVLDVDPGLDTVDPGLDTVDPVLDVATGPVLDAEVDLNLAVDPDLDPAPDFEGETEVLGAGVDPALDKEVDPACGADLETGVVLGLAFGEARACLWGRENPVLGAGDVLRGRFAVDESAPLTVGRGAETLAA</sequence>
<dbReference type="EMBL" id="JAACNO010001941">
    <property type="protein sequence ID" value="KAF4136467.1"/>
    <property type="molecule type" value="Genomic_DNA"/>
</dbReference>
<gene>
    <name evidence="1" type="ORF">GN958_ATG14347</name>
</gene>